<name>A0AAV7JRC3_9METZ</name>
<protein>
    <recommendedName>
        <fullName evidence="3">PARP</fullName>
    </recommendedName>
</protein>
<dbReference type="Gene3D" id="3.90.228.10">
    <property type="match status" value="1"/>
</dbReference>
<dbReference type="Proteomes" id="UP001165289">
    <property type="component" value="Unassembled WGS sequence"/>
</dbReference>
<proteinExistence type="predicted"/>
<dbReference type="GO" id="GO:1990404">
    <property type="term" value="F:NAD+-protein mono-ADP-ribosyltransferase activity"/>
    <property type="evidence" value="ECO:0007669"/>
    <property type="project" value="TreeGrafter"/>
</dbReference>
<evidence type="ECO:0008006" key="3">
    <source>
        <dbReference type="Google" id="ProtNLM"/>
    </source>
</evidence>
<sequence length="478" mass="53746">MSSCGRCGSCTKYFETPSGNCDYCDCPYEDHTPGGRVQPSMRDMPNLGFNPTQPSFQQPQMGYQHQQGMGVHQNMQPFPMQSSFPVQSQFQQPMYSLPSMQQPFMPPNMNPFCPQPNSFQPYTGMPMNPPNQQPAYVGNKSCTMCGVILPPGPTNKGQLCMTCMQNKPPSLCTKCKSGKANPGFSWCQACFETDDTCRKCGKNDPNEGYKWCEACYLAQENPVDCIIPEVVPIPANKACLCGRPKFYNIKEKKLFDFCGQTCAQQHFTAYGVLKLDNKHEDFVSVSAEFQKQWNQHKGGCPAVTAIFKVRPDGVEGKFNEYLQSLREKAKTIEYYFHGCKITCDLLNTKTLCNRTDCTICLVSRQGFDISKVGTNVSFTRFGRGLYFAPESSKCHDYTLGVDSYGYRAMFYVKCAPGFKQLEFKDNPNRTAPDSKYNSLYGHAGGSLNYDELCLYTDKACVPEYIIIYAKDGVIKRCF</sequence>
<dbReference type="EMBL" id="JAKMXF010000303">
    <property type="protein sequence ID" value="KAI6651538.1"/>
    <property type="molecule type" value="Genomic_DNA"/>
</dbReference>
<gene>
    <name evidence="1" type="ORF">LOD99_5146</name>
</gene>
<dbReference type="PANTHER" id="PTHR45740">
    <property type="entry name" value="POLY [ADP-RIBOSE] POLYMERASE"/>
    <property type="match status" value="1"/>
</dbReference>
<accession>A0AAV7JRC3</accession>
<dbReference type="GO" id="GO:0003950">
    <property type="term" value="F:NAD+ poly-ADP-ribosyltransferase activity"/>
    <property type="evidence" value="ECO:0007669"/>
    <property type="project" value="TreeGrafter"/>
</dbReference>
<dbReference type="InterPro" id="IPR051712">
    <property type="entry name" value="ARTD-AVP"/>
</dbReference>
<dbReference type="AlphaFoldDB" id="A0AAV7JRC3"/>
<dbReference type="SUPFAM" id="SSF81995">
    <property type="entry name" value="beta-sandwich domain of Sec23/24"/>
    <property type="match status" value="1"/>
</dbReference>
<evidence type="ECO:0000313" key="1">
    <source>
        <dbReference type="EMBL" id="KAI6651538.1"/>
    </source>
</evidence>
<comment type="caution">
    <text evidence="1">The sequence shown here is derived from an EMBL/GenBank/DDBJ whole genome shotgun (WGS) entry which is preliminary data.</text>
</comment>
<organism evidence="1 2">
    <name type="scientific">Oopsacas minuta</name>
    <dbReference type="NCBI Taxonomy" id="111878"/>
    <lineage>
        <taxon>Eukaryota</taxon>
        <taxon>Metazoa</taxon>
        <taxon>Porifera</taxon>
        <taxon>Hexactinellida</taxon>
        <taxon>Hexasterophora</taxon>
        <taxon>Lyssacinosida</taxon>
        <taxon>Leucopsacidae</taxon>
        <taxon>Oopsacas</taxon>
    </lineage>
</organism>
<dbReference type="GO" id="GO:0005634">
    <property type="term" value="C:nucleus"/>
    <property type="evidence" value="ECO:0007669"/>
    <property type="project" value="TreeGrafter"/>
</dbReference>
<reference evidence="1 2" key="1">
    <citation type="journal article" date="2023" name="BMC Biol.">
        <title>The compact genome of the sponge Oopsacas minuta (Hexactinellida) is lacking key metazoan core genes.</title>
        <authorList>
            <person name="Santini S."/>
            <person name="Schenkelaars Q."/>
            <person name="Jourda C."/>
            <person name="Duchesne M."/>
            <person name="Belahbib H."/>
            <person name="Rocher C."/>
            <person name="Selva M."/>
            <person name="Riesgo A."/>
            <person name="Vervoort M."/>
            <person name="Leys S.P."/>
            <person name="Kodjabachian L."/>
            <person name="Le Bivic A."/>
            <person name="Borchiellini C."/>
            <person name="Claverie J.M."/>
            <person name="Renard E."/>
        </authorList>
    </citation>
    <scope>NUCLEOTIDE SEQUENCE [LARGE SCALE GENOMIC DNA]</scope>
    <source>
        <strain evidence="1">SPO-2</strain>
    </source>
</reference>
<evidence type="ECO:0000313" key="2">
    <source>
        <dbReference type="Proteomes" id="UP001165289"/>
    </source>
</evidence>
<dbReference type="PANTHER" id="PTHR45740:SF2">
    <property type="entry name" value="POLY [ADP-RIBOSE] POLYMERASE"/>
    <property type="match status" value="1"/>
</dbReference>
<dbReference type="SUPFAM" id="SSF56399">
    <property type="entry name" value="ADP-ribosylation"/>
    <property type="match status" value="1"/>
</dbReference>
<keyword evidence="2" id="KW-1185">Reference proteome</keyword>